<dbReference type="Gene3D" id="3.40.50.150">
    <property type="entry name" value="Vaccinia Virus protein VP39"/>
    <property type="match status" value="1"/>
</dbReference>
<proteinExistence type="predicted"/>
<keyword evidence="4" id="KW-1185">Reference proteome</keyword>
<dbReference type="eggNOG" id="ENOG502STQA">
    <property type="taxonomic scope" value="Eukaryota"/>
</dbReference>
<feature type="compositionally biased region" description="Basic and acidic residues" evidence="1">
    <location>
        <begin position="10"/>
        <end position="35"/>
    </location>
</feature>
<dbReference type="InParanoid" id="D8LQJ9"/>
<dbReference type="GO" id="GO:0031151">
    <property type="term" value="F:histone H3K79 methyltransferase activity"/>
    <property type="evidence" value="ECO:0007669"/>
    <property type="project" value="InterPro"/>
</dbReference>
<evidence type="ECO:0000313" key="3">
    <source>
        <dbReference type="EMBL" id="CBN78763.1"/>
    </source>
</evidence>
<sequence>MGAGASAKKRGAEGKLKGVVRGKGDKKAGVAESKRSAVVGTPGDAGGGQKGAQSEETSEAFEGVEDVLCRLAQTHPTQTPERWELITQKLNRAMRNKKISAQPMKDIFAKEGLCIPQCWVAEKAQAEKDRALARAQKAAEKKEGALGRILFGKKKKKTAAAAVAGSDRKKTGEGQAVGEVTADEANETDTETESDENVADDPAAGTEGGQASVYKYKALSKYEVFSFMRRVHDRAGAAMISTEEAVEDMRKAKKMVDTLYEHLPVQTLKEISQQNRINASLMQDSVAYGEIDISHFLKVMVKLKRIHGNMMSVGGSFWDLGSGVGKCVIAAAMMHNWESCYGVECLEDLRAAARPTLERWRKEEVPKLHSVKANIRVDFINADAMKQKGWVAEATLLFVHTNFSAKDIIEIKTKADGMKIGAIALSVSLAAVNEDKWGLLAVEQIKTSWGSANLYIHEKLAA</sequence>
<feature type="domain" description="DOT1" evidence="2">
    <location>
        <begin position="286"/>
        <end position="421"/>
    </location>
</feature>
<dbReference type="Pfam" id="PF08123">
    <property type="entry name" value="DOT1"/>
    <property type="match status" value="1"/>
</dbReference>
<reference evidence="3 4" key="1">
    <citation type="journal article" date="2010" name="Nature">
        <title>The Ectocarpus genome and the independent evolution of multicellularity in brown algae.</title>
        <authorList>
            <person name="Cock J.M."/>
            <person name="Sterck L."/>
            <person name="Rouze P."/>
            <person name="Scornet D."/>
            <person name="Allen A.E."/>
            <person name="Amoutzias G."/>
            <person name="Anthouard V."/>
            <person name="Artiguenave F."/>
            <person name="Aury J.M."/>
            <person name="Badger J.H."/>
            <person name="Beszteri B."/>
            <person name="Billiau K."/>
            <person name="Bonnet E."/>
            <person name="Bothwell J.H."/>
            <person name="Bowler C."/>
            <person name="Boyen C."/>
            <person name="Brownlee C."/>
            <person name="Carrano C.J."/>
            <person name="Charrier B."/>
            <person name="Cho G.Y."/>
            <person name="Coelho S.M."/>
            <person name="Collen J."/>
            <person name="Corre E."/>
            <person name="Da Silva C."/>
            <person name="Delage L."/>
            <person name="Delaroque N."/>
            <person name="Dittami S.M."/>
            <person name="Doulbeau S."/>
            <person name="Elias M."/>
            <person name="Farnham G."/>
            <person name="Gachon C.M."/>
            <person name="Gschloessl B."/>
            <person name="Heesch S."/>
            <person name="Jabbari K."/>
            <person name="Jubin C."/>
            <person name="Kawai H."/>
            <person name="Kimura K."/>
            <person name="Kloareg B."/>
            <person name="Kupper F.C."/>
            <person name="Lang D."/>
            <person name="Le Bail A."/>
            <person name="Leblanc C."/>
            <person name="Lerouge P."/>
            <person name="Lohr M."/>
            <person name="Lopez P.J."/>
            <person name="Martens C."/>
            <person name="Maumus F."/>
            <person name="Michel G."/>
            <person name="Miranda-Saavedra D."/>
            <person name="Morales J."/>
            <person name="Moreau H."/>
            <person name="Motomura T."/>
            <person name="Nagasato C."/>
            <person name="Napoli C.A."/>
            <person name="Nelson D.R."/>
            <person name="Nyvall-Collen P."/>
            <person name="Peters A.F."/>
            <person name="Pommier C."/>
            <person name="Potin P."/>
            <person name="Poulain J."/>
            <person name="Quesneville H."/>
            <person name="Read B."/>
            <person name="Rensing S.A."/>
            <person name="Ritter A."/>
            <person name="Rousvoal S."/>
            <person name="Samanta M."/>
            <person name="Samson G."/>
            <person name="Schroeder D.C."/>
            <person name="Segurens B."/>
            <person name="Strittmatter M."/>
            <person name="Tonon T."/>
            <person name="Tregear J.W."/>
            <person name="Valentin K."/>
            <person name="von Dassow P."/>
            <person name="Yamagishi T."/>
            <person name="Van de Peer Y."/>
            <person name="Wincker P."/>
        </authorList>
    </citation>
    <scope>NUCLEOTIDE SEQUENCE [LARGE SCALE GENOMIC DNA]</scope>
    <source>
        <strain evidence="4">Ec32 / CCAP1310/4</strain>
    </source>
</reference>
<name>D8LQJ9_ECTSI</name>
<organism evidence="3 4">
    <name type="scientific">Ectocarpus siliculosus</name>
    <name type="common">Brown alga</name>
    <name type="synonym">Conferva siliculosa</name>
    <dbReference type="NCBI Taxonomy" id="2880"/>
    <lineage>
        <taxon>Eukaryota</taxon>
        <taxon>Sar</taxon>
        <taxon>Stramenopiles</taxon>
        <taxon>Ochrophyta</taxon>
        <taxon>PX clade</taxon>
        <taxon>Phaeophyceae</taxon>
        <taxon>Ectocarpales</taxon>
        <taxon>Ectocarpaceae</taxon>
        <taxon>Ectocarpus</taxon>
    </lineage>
</organism>
<evidence type="ECO:0000259" key="2">
    <source>
        <dbReference type="Pfam" id="PF08123"/>
    </source>
</evidence>
<accession>D8LQJ9</accession>
<protein>
    <recommendedName>
        <fullName evidence="2">DOT1 domain-containing protein</fullName>
    </recommendedName>
</protein>
<dbReference type="InterPro" id="IPR025789">
    <property type="entry name" value="DOT1_dom"/>
</dbReference>
<feature type="region of interest" description="Disordered" evidence="1">
    <location>
        <begin position="1"/>
        <end position="59"/>
    </location>
</feature>
<feature type="region of interest" description="Disordered" evidence="1">
    <location>
        <begin position="161"/>
        <end position="207"/>
    </location>
</feature>
<dbReference type="EMBL" id="FN648818">
    <property type="protein sequence ID" value="CBN78763.1"/>
    <property type="molecule type" value="Genomic_DNA"/>
</dbReference>
<evidence type="ECO:0000313" key="4">
    <source>
        <dbReference type="Proteomes" id="UP000002630"/>
    </source>
</evidence>
<evidence type="ECO:0000256" key="1">
    <source>
        <dbReference type="SAM" id="MobiDB-lite"/>
    </source>
</evidence>
<dbReference type="InterPro" id="IPR029063">
    <property type="entry name" value="SAM-dependent_MTases_sf"/>
</dbReference>
<dbReference type="Proteomes" id="UP000002630">
    <property type="component" value="Linkage Group LG04"/>
</dbReference>
<dbReference type="OrthoDB" id="443402at2759"/>
<dbReference type="AlphaFoldDB" id="D8LQJ9"/>
<dbReference type="EMBL" id="FN649729">
    <property type="protein sequence ID" value="CBN78763.1"/>
    <property type="molecule type" value="Genomic_DNA"/>
</dbReference>
<gene>
    <name evidence="3" type="ORF">Esi_0006_0150</name>
</gene>
<dbReference type="SUPFAM" id="SSF53335">
    <property type="entry name" value="S-adenosyl-L-methionine-dependent methyltransferases"/>
    <property type="match status" value="1"/>
</dbReference>
<feature type="compositionally biased region" description="Acidic residues" evidence="1">
    <location>
        <begin position="181"/>
        <end position="199"/>
    </location>
</feature>